<keyword evidence="3 5" id="KW-0456">Lyase</keyword>
<evidence type="ECO:0000313" key="6">
    <source>
        <dbReference type="Proteomes" id="UP001169027"/>
    </source>
</evidence>
<dbReference type="GO" id="GO:0016829">
    <property type="term" value="F:lyase activity"/>
    <property type="evidence" value="ECO:0007669"/>
    <property type="project" value="UniProtKB-KW"/>
</dbReference>
<dbReference type="InterPro" id="IPR050251">
    <property type="entry name" value="HpcH-HpaI_aldolase"/>
</dbReference>
<dbReference type="RefSeq" id="WP_301814760.1">
    <property type="nucleotide sequence ID" value="NZ_JAUJZH010000030.1"/>
</dbReference>
<dbReference type="PANTHER" id="PTHR30502">
    <property type="entry name" value="2-KETO-3-DEOXY-L-RHAMNONATE ALDOLASE"/>
    <property type="match status" value="1"/>
</dbReference>
<keyword evidence="2" id="KW-0479">Metal-binding</keyword>
<comment type="caution">
    <text evidence="5">The sequence shown here is derived from an EMBL/GenBank/DDBJ whole genome shotgun (WGS) entry which is preliminary data.</text>
</comment>
<evidence type="ECO:0000256" key="3">
    <source>
        <dbReference type="ARBA" id="ARBA00023239"/>
    </source>
</evidence>
<dbReference type="InterPro" id="IPR015813">
    <property type="entry name" value="Pyrv/PenolPyrv_kinase-like_dom"/>
</dbReference>
<dbReference type="PANTHER" id="PTHR30502:SF0">
    <property type="entry name" value="PHOSPHOENOLPYRUVATE CARBOXYLASE FAMILY PROTEIN"/>
    <property type="match status" value="1"/>
</dbReference>
<dbReference type="Gene3D" id="3.20.20.60">
    <property type="entry name" value="Phosphoenolpyruvate-binding domains"/>
    <property type="match status" value="1"/>
</dbReference>
<dbReference type="EMBL" id="JAUKVY010000030">
    <property type="protein sequence ID" value="MDO1536632.1"/>
    <property type="molecule type" value="Genomic_DNA"/>
</dbReference>
<protein>
    <submittedName>
        <fullName evidence="5">Aldolase/citrate lyase family protein</fullName>
    </submittedName>
</protein>
<comment type="similarity">
    <text evidence="1">Belongs to the HpcH/HpaI aldolase family.</text>
</comment>
<feature type="domain" description="HpcH/HpaI aldolase/citrate lyase" evidence="4">
    <location>
        <begin position="24"/>
        <end position="235"/>
    </location>
</feature>
<gene>
    <name evidence="5" type="ORF">Q2T77_30600</name>
</gene>
<keyword evidence="6" id="KW-1185">Reference proteome</keyword>
<dbReference type="SUPFAM" id="SSF51621">
    <property type="entry name" value="Phosphoenolpyruvate/pyruvate domain"/>
    <property type="match status" value="1"/>
</dbReference>
<sequence length="264" mass="27812">MDIRHPLDTRLPAMLRSGRPLRAIFNSLPSAAIVEMCGYAGFDFVVIDNEHGSAGHETTEHMLRAARASGIVPVVRCLRQDIARVLDMGASAVQIPMVESADEARDLVQQVRYPGVGRRGSAFSSRAAGYGAFAGAAHTQRSNEGIALIVMIETPEAVDQAAEIAAVPGVDAVFVGPNDLAHSMGFGNDWKSPAVEAAIERALRAVSNAGICAGIIALTPEDEARYGQWGARYFATVASSVITQALRHASTAGGRAKAVEGIAY</sequence>
<dbReference type="Proteomes" id="UP001169027">
    <property type="component" value="Unassembled WGS sequence"/>
</dbReference>
<dbReference type="Pfam" id="PF03328">
    <property type="entry name" value="HpcH_HpaI"/>
    <property type="match status" value="1"/>
</dbReference>
<evidence type="ECO:0000256" key="2">
    <source>
        <dbReference type="ARBA" id="ARBA00022723"/>
    </source>
</evidence>
<reference evidence="5" key="1">
    <citation type="submission" date="2023-06" db="EMBL/GenBank/DDBJ databases">
        <authorList>
            <person name="Jiang Y."/>
            <person name="Liu Q."/>
        </authorList>
    </citation>
    <scope>NUCLEOTIDE SEQUENCE</scope>
    <source>
        <strain evidence="5">CGMCC 1.12090</strain>
    </source>
</reference>
<name>A0ABT8SF67_9BURK</name>
<evidence type="ECO:0000313" key="5">
    <source>
        <dbReference type="EMBL" id="MDO1536632.1"/>
    </source>
</evidence>
<evidence type="ECO:0000256" key="1">
    <source>
        <dbReference type="ARBA" id="ARBA00005568"/>
    </source>
</evidence>
<accession>A0ABT8SF67</accession>
<dbReference type="InterPro" id="IPR040442">
    <property type="entry name" value="Pyrv_kinase-like_dom_sf"/>
</dbReference>
<dbReference type="InterPro" id="IPR005000">
    <property type="entry name" value="Aldolase/citrate-lyase_domain"/>
</dbReference>
<evidence type="ECO:0000259" key="4">
    <source>
        <dbReference type="Pfam" id="PF03328"/>
    </source>
</evidence>
<organism evidence="5 6">
    <name type="scientific">Variovorax ginsengisoli</name>
    <dbReference type="NCBI Taxonomy" id="363844"/>
    <lineage>
        <taxon>Bacteria</taxon>
        <taxon>Pseudomonadati</taxon>
        <taxon>Pseudomonadota</taxon>
        <taxon>Betaproteobacteria</taxon>
        <taxon>Burkholderiales</taxon>
        <taxon>Comamonadaceae</taxon>
        <taxon>Variovorax</taxon>
    </lineage>
</organism>
<proteinExistence type="inferred from homology"/>